<reference evidence="2 3" key="1">
    <citation type="submission" date="2019-08" db="EMBL/GenBank/DDBJ databases">
        <authorList>
            <person name="Grouzdev D."/>
            <person name="Tikhonova E."/>
            <person name="Kravchenko I."/>
        </authorList>
    </citation>
    <scope>NUCLEOTIDE SEQUENCE [LARGE SCALE GENOMIC DNA]</scope>
    <source>
        <strain evidence="2 3">59b</strain>
    </source>
</reference>
<feature type="compositionally biased region" description="Basic and acidic residues" evidence="1">
    <location>
        <begin position="47"/>
        <end position="56"/>
    </location>
</feature>
<feature type="region of interest" description="Disordered" evidence="1">
    <location>
        <begin position="42"/>
        <end position="73"/>
    </location>
</feature>
<keyword evidence="3" id="KW-1185">Reference proteome</keyword>
<gene>
    <name evidence="2" type="ORF">FZ942_24710</name>
</gene>
<comment type="caution">
    <text evidence="2">The sequence shown here is derived from an EMBL/GenBank/DDBJ whole genome shotgun (WGS) entry which is preliminary data.</text>
</comment>
<dbReference type="AlphaFoldDB" id="A0A5A9GFJ9"/>
<feature type="region of interest" description="Disordered" evidence="1">
    <location>
        <begin position="1"/>
        <end position="28"/>
    </location>
</feature>
<protein>
    <submittedName>
        <fullName evidence="2">Uncharacterized protein</fullName>
    </submittedName>
</protein>
<evidence type="ECO:0000313" key="2">
    <source>
        <dbReference type="EMBL" id="KAA0593143.1"/>
    </source>
</evidence>
<name>A0A5A9GFJ9_AZOLI</name>
<evidence type="ECO:0000256" key="1">
    <source>
        <dbReference type="SAM" id="MobiDB-lite"/>
    </source>
</evidence>
<proteinExistence type="predicted"/>
<dbReference type="EMBL" id="VTTN01000012">
    <property type="protein sequence ID" value="KAA0593143.1"/>
    <property type="molecule type" value="Genomic_DNA"/>
</dbReference>
<accession>A0A5A9GFJ9</accession>
<sequence>MGVEAVAVEADHGNGRAAGGIGGEAPAPRRLGERLIEAAERAFGGEQGREEREDHHPRHRKFHESSVDCSECR</sequence>
<dbReference type="Proteomes" id="UP000324927">
    <property type="component" value="Unassembled WGS sequence"/>
</dbReference>
<feature type="compositionally biased region" description="Basic and acidic residues" evidence="1">
    <location>
        <begin position="63"/>
        <end position="73"/>
    </location>
</feature>
<evidence type="ECO:0000313" key="3">
    <source>
        <dbReference type="Proteomes" id="UP000324927"/>
    </source>
</evidence>
<organism evidence="2 3">
    <name type="scientific">Azospirillum lipoferum</name>
    <dbReference type="NCBI Taxonomy" id="193"/>
    <lineage>
        <taxon>Bacteria</taxon>
        <taxon>Pseudomonadati</taxon>
        <taxon>Pseudomonadota</taxon>
        <taxon>Alphaproteobacteria</taxon>
        <taxon>Rhodospirillales</taxon>
        <taxon>Azospirillaceae</taxon>
        <taxon>Azospirillum</taxon>
    </lineage>
</organism>
<dbReference type="RefSeq" id="WP_211103263.1">
    <property type="nucleotide sequence ID" value="NZ_JALJXJ010000013.1"/>
</dbReference>